<dbReference type="OrthoDB" id="2247630at2"/>
<gene>
    <name evidence="1" type="ORF">CWM47_09745</name>
</gene>
<proteinExistence type="predicted"/>
<protein>
    <recommendedName>
        <fullName evidence="3">Carboxypeptidase-like regulatory domain-containing protein</fullName>
    </recommendedName>
</protein>
<evidence type="ECO:0008006" key="3">
    <source>
        <dbReference type="Google" id="ProtNLM"/>
    </source>
</evidence>
<dbReference type="Pfam" id="PF13715">
    <property type="entry name" value="CarbopepD_reg_2"/>
    <property type="match status" value="1"/>
</dbReference>
<evidence type="ECO:0000313" key="2">
    <source>
        <dbReference type="Proteomes" id="UP000232883"/>
    </source>
</evidence>
<keyword evidence="2" id="KW-1185">Reference proteome</keyword>
<dbReference type="Gene3D" id="2.60.40.1120">
    <property type="entry name" value="Carboxypeptidase-like, regulatory domain"/>
    <property type="match status" value="1"/>
</dbReference>
<dbReference type="EMBL" id="CP025096">
    <property type="protein sequence ID" value="AUD02074.1"/>
    <property type="molecule type" value="Genomic_DNA"/>
</dbReference>
<evidence type="ECO:0000313" key="1">
    <source>
        <dbReference type="EMBL" id="AUD02074.1"/>
    </source>
</evidence>
<dbReference type="InterPro" id="IPR008969">
    <property type="entry name" value="CarboxyPept-like_regulatory"/>
</dbReference>
<dbReference type="KEGG" id="spir:CWM47_09745"/>
<sequence>MLRTFLLYIYSLLLDLPRVASGKMITGSVMDEATKQPLVYAQIGVKNSPLGVITNEEGNFSTNLNRASSTDIVCISVIGYQAVTLLVSKFK</sequence>
<name>A0A2K8YWV7_9BACT</name>
<dbReference type="RefSeq" id="WP_100987794.1">
    <property type="nucleotide sequence ID" value="NZ_CP025096.1"/>
</dbReference>
<dbReference type="AlphaFoldDB" id="A0A2K8YWV7"/>
<organism evidence="1 2">
    <name type="scientific">Spirosoma pollinicola</name>
    <dbReference type="NCBI Taxonomy" id="2057025"/>
    <lineage>
        <taxon>Bacteria</taxon>
        <taxon>Pseudomonadati</taxon>
        <taxon>Bacteroidota</taxon>
        <taxon>Cytophagia</taxon>
        <taxon>Cytophagales</taxon>
        <taxon>Cytophagaceae</taxon>
        <taxon>Spirosoma</taxon>
    </lineage>
</organism>
<accession>A0A2K8YWV7</accession>
<dbReference type="SUPFAM" id="SSF49464">
    <property type="entry name" value="Carboxypeptidase regulatory domain-like"/>
    <property type="match status" value="1"/>
</dbReference>
<reference evidence="1 2" key="1">
    <citation type="submission" date="2017-11" db="EMBL/GenBank/DDBJ databases">
        <title>Taxonomic description and genome sequences of Spirosoma HA7 sp. nov., isolated from pollen microhabitat of Corylus avellana.</title>
        <authorList>
            <person name="Ambika Manirajan B."/>
            <person name="Suarez C."/>
            <person name="Ratering S."/>
            <person name="Geissler-Plaum R."/>
            <person name="Cardinale M."/>
            <person name="Sylvia S."/>
        </authorList>
    </citation>
    <scope>NUCLEOTIDE SEQUENCE [LARGE SCALE GENOMIC DNA]</scope>
    <source>
        <strain evidence="1 2">HA7</strain>
    </source>
</reference>
<dbReference type="Proteomes" id="UP000232883">
    <property type="component" value="Chromosome"/>
</dbReference>